<accession>A0AAD5UBW4</accession>
<evidence type="ECO:0000256" key="1">
    <source>
        <dbReference type="ARBA" id="ARBA00001974"/>
    </source>
</evidence>
<dbReference type="Gene3D" id="3.50.50.60">
    <property type="entry name" value="FAD/NAD(P)-binding domain"/>
    <property type="match status" value="2"/>
</dbReference>
<dbReference type="Pfam" id="PF00890">
    <property type="entry name" value="FAD_binding_2"/>
    <property type="match status" value="1"/>
</dbReference>
<evidence type="ECO:0000256" key="2">
    <source>
        <dbReference type="ARBA" id="ARBA00022630"/>
    </source>
</evidence>
<keyword evidence="4" id="KW-0560">Oxidoreductase</keyword>
<keyword evidence="7" id="KW-1185">Reference proteome</keyword>
<dbReference type="AlphaFoldDB" id="A0AAD5UBW4"/>
<gene>
    <name evidence="6" type="ORF">HK103_000988</name>
</gene>
<name>A0AAD5UBW4_9FUNG</name>
<sequence>MFSQLSQVVVVGGGLAGLSTARYLSILLPSLSIIIVEKQPKLGGNSQKASSGINSVNTVHQETCSIFDSPSAFFNDTILSGRGYCQQKLVETLVEQSTDAFHWIEAETQLDLSKIVQCGGHSQPRTHSPVNAKGNIGYELISRISAKLNSAQNVKVLYNTRCTNIEIENDKVKGIEIESADFNGSIPAQAVILATGGYAFNVKDILGERVQESTQLSKVHKLYERIGKQMPTTNGCTSTGDALSWASNINAKILDLEHVQVHPTGFVDPNDTTNPIKILAPEALRAAGGILISPLTGKRFVDELTTRDKVTEAIVDQVESLEYPYVYLVLTKDMVEKYGMKSIGFYEFKKLIQRLDFKTAVLALHSEPGYLKDLGFDGDLWVAKVTPAIHYTMGGIAINEKAQVLSNNGGVITGLYAAGEVSAGVHGGNRLAGNSLLECVVFGRLAAQNVASENLFDASELRQGNCRVSS</sequence>
<protein>
    <recommendedName>
        <fullName evidence="5">FAD-dependent oxidoreductase 2 FAD-binding domain-containing protein</fullName>
    </recommendedName>
</protein>
<dbReference type="GO" id="GO:0016491">
    <property type="term" value="F:oxidoreductase activity"/>
    <property type="evidence" value="ECO:0007669"/>
    <property type="project" value="UniProtKB-KW"/>
</dbReference>
<evidence type="ECO:0000313" key="6">
    <source>
        <dbReference type="EMBL" id="KAJ3253076.1"/>
    </source>
</evidence>
<keyword evidence="2" id="KW-0285">Flavoprotein</keyword>
<dbReference type="PANTHER" id="PTHR43400:SF7">
    <property type="entry name" value="FAD-DEPENDENT OXIDOREDUCTASE 2 FAD BINDING DOMAIN-CONTAINING PROTEIN"/>
    <property type="match status" value="1"/>
</dbReference>
<dbReference type="SUPFAM" id="SSF56425">
    <property type="entry name" value="Succinate dehydrogenase/fumarate reductase flavoprotein, catalytic domain"/>
    <property type="match status" value="1"/>
</dbReference>
<dbReference type="InterPro" id="IPR027477">
    <property type="entry name" value="Succ_DH/fumarate_Rdtase_cat_sf"/>
</dbReference>
<evidence type="ECO:0000256" key="3">
    <source>
        <dbReference type="ARBA" id="ARBA00022827"/>
    </source>
</evidence>
<evidence type="ECO:0000256" key="4">
    <source>
        <dbReference type="ARBA" id="ARBA00023002"/>
    </source>
</evidence>
<evidence type="ECO:0000313" key="7">
    <source>
        <dbReference type="Proteomes" id="UP001210925"/>
    </source>
</evidence>
<dbReference type="InterPro" id="IPR003953">
    <property type="entry name" value="FAD-dep_OxRdtase_2_FAD-bd"/>
</dbReference>
<dbReference type="InterPro" id="IPR036188">
    <property type="entry name" value="FAD/NAD-bd_sf"/>
</dbReference>
<proteinExistence type="predicted"/>
<organism evidence="6 7">
    <name type="scientific">Boothiomyces macroporosus</name>
    <dbReference type="NCBI Taxonomy" id="261099"/>
    <lineage>
        <taxon>Eukaryota</taxon>
        <taxon>Fungi</taxon>
        <taxon>Fungi incertae sedis</taxon>
        <taxon>Chytridiomycota</taxon>
        <taxon>Chytridiomycota incertae sedis</taxon>
        <taxon>Chytridiomycetes</taxon>
        <taxon>Rhizophydiales</taxon>
        <taxon>Terramycetaceae</taxon>
        <taxon>Boothiomyces</taxon>
    </lineage>
</organism>
<dbReference type="EMBL" id="JADGKB010000120">
    <property type="protein sequence ID" value="KAJ3253076.1"/>
    <property type="molecule type" value="Genomic_DNA"/>
</dbReference>
<feature type="domain" description="FAD-dependent oxidoreductase 2 FAD-binding" evidence="5">
    <location>
        <begin position="8"/>
        <end position="436"/>
    </location>
</feature>
<comment type="caution">
    <text evidence="6">The sequence shown here is derived from an EMBL/GenBank/DDBJ whole genome shotgun (WGS) entry which is preliminary data.</text>
</comment>
<evidence type="ECO:0000259" key="5">
    <source>
        <dbReference type="Pfam" id="PF00890"/>
    </source>
</evidence>
<comment type="cofactor">
    <cofactor evidence="1">
        <name>FAD</name>
        <dbReference type="ChEBI" id="CHEBI:57692"/>
    </cofactor>
</comment>
<dbReference type="SUPFAM" id="SSF51905">
    <property type="entry name" value="FAD/NAD(P)-binding domain"/>
    <property type="match status" value="1"/>
</dbReference>
<dbReference type="Proteomes" id="UP001210925">
    <property type="component" value="Unassembled WGS sequence"/>
</dbReference>
<dbReference type="PANTHER" id="PTHR43400">
    <property type="entry name" value="FUMARATE REDUCTASE"/>
    <property type="match status" value="1"/>
</dbReference>
<keyword evidence="3" id="KW-0274">FAD</keyword>
<reference evidence="6" key="1">
    <citation type="submission" date="2020-05" db="EMBL/GenBank/DDBJ databases">
        <title>Phylogenomic resolution of chytrid fungi.</title>
        <authorList>
            <person name="Stajich J.E."/>
            <person name="Amses K."/>
            <person name="Simmons R."/>
            <person name="Seto K."/>
            <person name="Myers J."/>
            <person name="Bonds A."/>
            <person name="Quandt C.A."/>
            <person name="Barry K."/>
            <person name="Liu P."/>
            <person name="Grigoriev I."/>
            <person name="Longcore J.E."/>
            <person name="James T.Y."/>
        </authorList>
    </citation>
    <scope>NUCLEOTIDE SEQUENCE</scope>
    <source>
        <strain evidence="6">PLAUS21</strain>
    </source>
</reference>
<dbReference type="InterPro" id="IPR050315">
    <property type="entry name" value="FAD-oxidoreductase_2"/>
</dbReference>